<evidence type="ECO:0000313" key="1">
    <source>
        <dbReference type="EMBL" id="KAF4624456.1"/>
    </source>
</evidence>
<dbReference type="Proteomes" id="UP000566819">
    <property type="component" value="Unassembled WGS sequence"/>
</dbReference>
<organism evidence="1 2">
    <name type="scientific">Cudoniella acicularis</name>
    <dbReference type="NCBI Taxonomy" id="354080"/>
    <lineage>
        <taxon>Eukaryota</taxon>
        <taxon>Fungi</taxon>
        <taxon>Dikarya</taxon>
        <taxon>Ascomycota</taxon>
        <taxon>Pezizomycotina</taxon>
        <taxon>Leotiomycetes</taxon>
        <taxon>Helotiales</taxon>
        <taxon>Tricladiaceae</taxon>
        <taxon>Cudoniella</taxon>
    </lineage>
</organism>
<sequence length="359" mass="41636">MNVKIRTGNWTKSLWTLLEAVSANTNSLAVAFSDGMVTFNELETAKQSAQKNLFHEYHHVYQAGHPFSHAIYQLHKLETLDVPKFRPQKVWNAVQFQKIDKTENEAPILAALLKMDVTKFATGELARRDLFTQAREDKEWVASRRMVRLWELMNETPELYIPSGVIFLPFPKLRNDNYPETKQYGWAPQTWLTRQAHPRSLRLPLRTIACTHTNGLLVRFPCLALYPASPIAERRFWVPVTQSMHKWYKVVAYPPQTDVEMWWQEHMSVREELVIILSEANPREKGAIGLLARPKGLLSGGQIQWVDSLCQVWVRLETNREIIKTMCQRFRQESKNALIGTRITEQEWCVDGVAKLPKS</sequence>
<dbReference type="OrthoDB" id="2426273at2759"/>
<protein>
    <submittedName>
        <fullName evidence="1">Uncharacterized protein</fullName>
    </submittedName>
</protein>
<reference evidence="1 2" key="1">
    <citation type="submission" date="2020-03" db="EMBL/GenBank/DDBJ databases">
        <title>Draft Genome Sequence of Cudoniella acicularis.</title>
        <authorList>
            <person name="Buettner E."/>
            <person name="Kellner H."/>
        </authorList>
    </citation>
    <scope>NUCLEOTIDE SEQUENCE [LARGE SCALE GENOMIC DNA]</scope>
    <source>
        <strain evidence="1 2">DSM 108380</strain>
    </source>
</reference>
<evidence type="ECO:0000313" key="2">
    <source>
        <dbReference type="Proteomes" id="UP000566819"/>
    </source>
</evidence>
<comment type="caution">
    <text evidence="1">The sequence shown here is derived from an EMBL/GenBank/DDBJ whole genome shotgun (WGS) entry which is preliminary data.</text>
</comment>
<accession>A0A8H4R9A2</accession>
<name>A0A8H4R9A2_9HELO</name>
<dbReference type="EMBL" id="JAAMPI010001652">
    <property type="protein sequence ID" value="KAF4624456.1"/>
    <property type="molecule type" value="Genomic_DNA"/>
</dbReference>
<gene>
    <name evidence="1" type="ORF">G7Y89_g13714</name>
</gene>
<proteinExistence type="predicted"/>
<keyword evidence="2" id="KW-1185">Reference proteome</keyword>
<dbReference type="AlphaFoldDB" id="A0A8H4R9A2"/>